<dbReference type="RefSeq" id="WP_140999251.1">
    <property type="nucleotide sequence ID" value="NZ_VDCZ01000016.1"/>
</dbReference>
<reference evidence="3" key="1">
    <citation type="submission" date="2019-05" db="EMBL/GenBank/DDBJ databases">
        <title>Flavobacterium profundi sp. nov., isolated from a deep-sea seamount.</title>
        <authorList>
            <person name="Zhang D.-C."/>
        </authorList>
    </citation>
    <scope>NUCLEOTIDE SEQUENCE [LARGE SCALE GENOMIC DNA]</scope>
    <source>
        <strain evidence="3">TP390</strain>
    </source>
</reference>
<keyword evidence="1" id="KW-0732">Signal</keyword>
<feature type="chain" id="PRO_5026226020" evidence="1">
    <location>
        <begin position="19"/>
        <end position="130"/>
    </location>
</feature>
<dbReference type="Proteomes" id="UP000431264">
    <property type="component" value="Unassembled WGS sequence"/>
</dbReference>
<organism evidence="2 3">
    <name type="scientific">Flavobacterium profundi</name>
    <dbReference type="NCBI Taxonomy" id="1774945"/>
    <lineage>
        <taxon>Bacteria</taxon>
        <taxon>Pseudomonadati</taxon>
        <taxon>Bacteroidota</taxon>
        <taxon>Flavobacteriia</taxon>
        <taxon>Flavobacteriales</taxon>
        <taxon>Flavobacteriaceae</taxon>
        <taxon>Flavobacterium</taxon>
    </lineage>
</organism>
<dbReference type="OrthoDB" id="1366312at2"/>
<gene>
    <name evidence="2" type="ORF">GOQ30_16795</name>
</gene>
<evidence type="ECO:0000313" key="3">
    <source>
        <dbReference type="Proteomes" id="UP000431264"/>
    </source>
</evidence>
<accession>A0A6I4IVD7</accession>
<dbReference type="AlphaFoldDB" id="A0A6I4IVD7"/>
<dbReference type="EMBL" id="WQLW01000016">
    <property type="protein sequence ID" value="MVO10831.1"/>
    <property type="molecule type" value="Genomic_DNA"/>
</dbReference>
<keyword evidence="3" id="KW-1185">Reference proteome</keyword>
<comment type="caution">
    <text evidence="2">The sequence shown here is derived from an EMBL/GenBank/DDBJ whole genome shotgun (WGS) entry which is preliminary data.</text>
</comment>
<name>A0A6I4IVD7_9FLAO</name>
<evidence type="ECO:0000313" key="2">
    <source>
        <dbReference type="EMBL" id="MVO10831.1"/>
    </source>
</evidence>
<feature type="signal peptide" evidence="1">
    <location>
        <begin position="1"/>
        <end position="18"/>
    </location>
</feature>
<protein>
    <submittedName>
        <fullName evidence="2">Uncharacterized protein</fullName>
    </submittedName>
</protein>
<proteinExistence type="predicted"/>
<sequence>MKKIIYILFLLSISFVFSQNENFNKSDSIVWRKVTCENGTEQAKNDFKNGIYNCFSYGLIFESNPELSFYIRGYIKNKYGIHTKNVSCVITEFSQCYSKTMNDLILNKFGKDIFEKSKKEAEDLYYKDKK</sequence>
<evidence type="ECO:0000256" key="1">
    <source>
        <dbReference type="SAM" id="SignalP"/>
    </source>
</evidence>